<dbReference type="OrthoDB" id="444255at2759"/>
<protein>
    <recommendedName>
        <fullName evidence="7">LicD/FKTN/FKRP nucleotidyltransferase domain-containing protein</fullName>
    </recommendedName>
</protein>
<evidence type="ECO:0000256" key="2">
    <source>
        <dbReference type="ARBA" id="ARBA00022692"/>
    </source>
</evidence>
<keyword evidence="9" id="KW-1185">Reference proteome</keyword>
<organism evidence="8 9">
    <name type="scientific">Pseudallescheria apiosperma</name>
    <name type="common">Scedosporium apiospermum</name>
    <dbReference type="NCBI Taxonomy" id="563466"/>
    <lineage>
        <taxon>Eukaryota</taxon>
        <taxon>Fungi</taxon>
        <taxon>Dikarya</taxon>
        <taxon>Ascomycota</taxon>
        <taxon>Pezizomycotina</taxon>
        <taxon>Sordariomycetes</taxon>
        <taxon>Hypocreomycetidae</taxon>
        <taxon>Microascales</taxon>
        <taxon>Microascaceae</taxon>
        <taxon>Scedosporium</taxon>
    </lineage>
</organism>
<evidence type="ECO:0000256" key="3">
    <source>
        <dbReference type="ARBA" id="ARBA00022989"/>
    </source>
</evidence>
<dbReference type="PANTHER" id="PTHR15407">
    <property type="entry name" value="FUKUTIN-RELATED"/>
    <property type="match status" value="1"/>
</dbReference>
<dbReference type="RefSeq" id="XP_016646011.1">
    <property type="nucleotide sequence ID" value="XM_016784456.1"/>
</dbReference>
<comment type="caution">
    <text evidence="8">The sequence shown here is derived from an EMBL/GenBank/DDBJ whole genome shotgun (WGS) entry which is preliminary data.</text>
</comment>
<accession>A0A084GFV0</accession>
<feature type="domain" description="LicD/FKTN/FKRP nucleotidyltransferase" evidence="7">
    <location>
        <begin position="74"/>
        <end position="179"/>
    </location>
</feature>
<dbReference type="PANTHER" id="PTHR15407:SF28">
    <property type="entry name" value="RIBITOL-5-PHOSPHATE TRANSFERASE FKTN"/>
    <property type="match status" value="1"/>
</dbReference>
<dbReference type="GeneID" id="27720169"/>
<sequence>MKFFKSLLLLAALPQALSLSKRKDNKYFHEPGGDAHLGHYDVRYFSQQVSYDDHRIVLRHLIRAYLTTLDKLGAETWIAHGTLLGWWWNGQIMPWDYDVDVQMSTDTLRFLGKNYNRTEHAYSYVEENGETRNKTYLLDINPHHIDIDRGDGQNIIDARWIDMENGMFVDITGVMERDPSNNPGVWSCKNHHKYQTTDLFPMRTTEFEGVRAIIPYNFEKILINEYGAKSLATTSWLGHEWVAEKKEWVKTFAQIKKEQEDARKKAEEQKKKEEEEEKKKKEEEEKKKKEEEENKRQQEDENLTEEERKKRDEEEKKRREEADNKRRQDEARKRQEDEKRKQDAEEKKKREEEERKKKESEIRLKALNGA</sequence>
<evidence type="ECO:0000313" key="8">
    <source>
        <dbReference type="EMBL" id="KEZ46212.1"/>
    </source>
</evidence>
<dbReference type="InterPro" id="IPR007074">
    <property type="entry name" value="LicD/FKTN/FKRP_NTP_transf"/>
</dbReference>
<dbReference type="KEGG" id="sapo:SAPIO_CDS1097"/>
<name>A0A084GFV0_PSEDA</name>
<dbReference type="OMA" id="MAREWNG"/>
<dbReference type="AlphaFoldDB" id="A0A084GFV0"/>
<gene>
    <name evidence="8" type="ORF">SAPIO_CDS1097</name>
</gene>
<feature type="region of interest" description="Disordered" evidence="5">
    <location>
        <begin position="268"/>
        <end position="370"/>
    </location>
</feature>
<comment type="subcellular location">
    <subcellularLocation>
        <location evidence="1">Membrane</location>
        <topology evidence="1">Single-pass membrane protein</topology>
    </subcellularLocation>
</comment>
<reference evidence="8 9" key="1">
    <citation type="journal article" date="2014" name="Genome Announc.">
        <title>Draft genome sequence of the pathogenic fungus Scedosporium apiospermum.</title>
        <authorList>
            <person name="Vandeputte P."/>
            <person name="Ghamrawi S."/>
            <person name="Rechenmann M."/>
            <person name="Iltis A."/>
            <person name="Giraud S."/>
            <person name="Fleury M."/>
            <person name="Thornton C."/>
            <person name="Delhaes L."/>
            <person name="Meyer W."/>
            <person name="Papon N."/>
            <person name="Bouchara J.P."/>
        </authorList>
    </citation>
    <scope>NUCLEOTIDE SEQUENCE [LARGE SCALE GENOMIC DNA]</scope>
    <source>
        <strain evidence="8 9">IHEM 14462</strain>
    </source>
</reference>
<dbReference type="EMBL" id="JOWA01000044">
    <property type="protein sequence ID" value="KEZ46212.1"/>
    <property type="molecule type" value="Genomic_DNA"/>
</dbReference>
<evidence type="ECO:0000256" key="6">
    <source>
        <dbReference type="SAM" id="SignalP"/>
    </source>
</evidence>
<dbReference type="GO" id="GO:0009100">
    <property type="term" value="P:glycoprotein metabolic process"/>
    <property type="evidence" value="ECO:0007669"/>
    <property type="project" value="UniProtKB-ARBA"/>
</dbReference>
<dbReference type="Pfam" id="PF04991">
    <property type="entry name" value="LicD"/>
    <property type="match status" value="2"/>
</dbReference>
<evidence type="ECO:0000256" key="4">
    <source>
        <dbReference type="ARBA" id="ARBA00023136"/>
    </source>
</evidence>
<evidence type="ECO:0000313" key="9">
    <source>
        <dbReference type="Proteomes" id="UP000028545"/>
    </source>
</evidence>
<evidence type="ECO:0000256" key="5">
    <source>
        <dbReference type="SAM" id="MobiDB-lite"/>
    </source>
</evidence>
<dbReference type="InterPro" id="IPR009644">
    <property type="entry name" value="FKTN/MNN4/W02B3.4-1"/>
</dbReference>
<keyword evidence="3" id="KW-1133">Transmembrane helix</keyword>
<feature type="compositionally biased region" description="Basic and acidic residues" evidence="5">
    <location>
        <begin position="268"/>
        <end position="364"/>
    </location>
</feature>
<keyword evidence="4" id="KW-0472">Membrane</keyword>
<dbReference type="HOGENOM" id="CLU_052528_0_1_1"/>
<keyword evidence="2" id="KW-0812">Transmembrane</keyword>
<feature type="signal peptide" evidence="6">
    <location>
        <begin position="1"/>
        <end position="18"/>
    </location>
</feature>
<keyword evidence="6" id="KW-0732">Signal</keyword>
<proteinExistence type="predicted"/>
<dbReference type="GO" id="GO:0016020">
    <property type="term" value="C:membrane"/>
    <property type="evidence" value="ECO:0007669"/>
    <property type="project" value="UniProtKB-SubCell"/>
</dbReference>
<evidence type="ECO:0000259" key="7">
    <source>
        <dbReference type="Pfam" id="PF04991"/>
    </source>
</evidence>
<feature type="domain" description="LicD/FKTN/FKRP nucleotidyltransferase" evidence="7">
    <location>
        <begin position="189"/>
        <end position="227"/>
    </location>
</feature>
<feature type="chain" id="PRO_5001775724" description="LicD/FKTN/FKRP nucleotidyltransferase domain-containing protein" evidence="6">
    <location>
        <begin position="19"/>
        <end position="370"/>
    </location>
</feature>
<dbReference type="Proteomes" id="UP000028545">
    <property type="component" value="Unassembled WGS sequence"/>
</dbReference>
<dbReference type="VEuPathDB" id="FungiDB:SAPIO_CDS1097"/>
<evidence type="ECO:0000256" key="1">
    <source>
        <dbReference type="ARBA" id="ARBA00004167"/>
    </source>
</evidence>